<dbReference type="EMBL" id="AJJU01000018">
    <property type="protein sequence ID" value="EID73704.1"/>
    <property type="molecule type" value="Genomic_DNA"/>
</dbReference>
<evidence type="ECO:0000313" key="2">
    <source>
        <dbReference type="EMBL" id="EID73704.1"/>
    </source>
</evidence>
<organism evidence="2 3">
    <name type="scientific">Imtechella halotolerans K1</name>
    <dbReference type="NCBI Taxonomy" id="946077"/>
    <lineage>
        <taxon>Bacteria</taxon>
        <taxon>Pseudomonadati</taxon>
        <taxon>Bacteroidota</taxon>
        <taxon>Flavobacteriia</taxon>
        <taxon>Flavobacteriales</taxon>
        <taxon>Flavobacteriaceae</taxon>
        <taxon>Imtechella</taxon>
    </lineage>
</organism>
<feature type="domain" description="YdhG-like" evidence="1">
    <location>
        <begin position="18"/>
        <end position="111"/>
    </location>
</feature>
<dbReference type="RefSeq" id="WP_008240231.1">
    <property type="nucleotide sequence ID" value="NZ_AJJU01000018.1"/>
</dbReference>
<dbReference type="Proteomes" id="UP000005938">
    <property type="component" value="Unassembled WGS sequence"/>
</dbReference>
<dbReference type="AlphaFoldDB" id="I0WBD8"/>
<dbReference type="OrthoDB" id="192368at2"/>
<reference evidence="2 3" key="1">
    <citation type="journal article" date="2012" name="J. Bacteriol.">
        <title>Genome Sequence of the Halotolerant Bacterium Imtechella halotolerans K1T.</title>
        <authorList>
            <person name="Kumar S."/>
            <person name="Vikram S."/>
            <person name="Subramanian S."/>
            <person name="Raghava G.P."/>
            <person name="Pinnaka A.K."/>
        </authorList>
    </citation>
    <scope>NUCLEOTIDE SEQUENCE [LARGE SCALE GENOMIC DNA]</scope>
    <source>
        <strain evidence="2 3">K1</strain>
    </source>
</reference>
<dbReference type="SUPFAM" id="SSF159888">
    <property type="entry name" value="YdhG-like"/>
    <property type="match status" value="1"/>
</dbReference>
<name>I0WBD8_9FLAO</name>
<comment type="caution">
    <text evidence="2">The sequence shown here is derived from an EMBL/GenBank/DDBJ whole genome shotgun (WGS) entry which is preliminary data.</text>
</comment>
<proteinExistence type="predicted"/>
<protein>
    <recommendedName>
        <fullName evidence="1">YdhG-like domain-containing protein</fullName>
    </recommendedName>
</protein>
<sequence>MADVFFNYIDGLEKDSHKTLCNQLIVLIDEHLTYTERKVWHGHPVWFIDGNPIVGFSKQKKGIRLMFWSGADFDEITLNVRGDKYKDASVFYESEDEIVHSDVQRWLEKAVDIQWDYKNLIKRKGKLERLN</sequence>
<dbReference type="Gene3D" id="3.90.1150.200">
    <property type="match status" value="1"/>
</dbReference>
<evidence type="ECO:0000313" key="3">
    <source>
        <dbReference type="Proteomes" id="UP000005938"/>
    </source>
</evidence>
<dbReference type="STRING" id="946077.W5A_10325"/>
<evidence type="ECO:0000259" key="1">
    <source>
        <dbReference type="Pfam" id="PF08818"/>
    </source>
</evidence>
<dbReference type="eggNOG" id="COG4898">
    <property type="taxonomic scope" value="Bacteria"/>
</dbReference>
<dbReference type="Pfam" id="PF08818">
    <property type="entry name" value="DUF1801"/>
    <property type="match status" value="1"/>
</dbReference>
<keyword evidence="3" id="KW-1185">Reference proteome</keyword>
<dbReference type="PATRIC" id="fig|946077.3.peg.2084"/>
<gene>
    <name evidence="2" type="ORF">W5A_10325</name>
</gene>
<accession>I0WBD8</accession>
<dbReference type="InterPro" id="IPR014922">
    <property type="entry name" value="YdhG-like"/>
</dbReference>